<dbReference type="Proteomes" id="UP000614714">
    <property type="component" value="Unassembled WGS sequence"/>
</dbReference>
<dbReference type="InterPro" id="IPR010982">
    <property type="entry name" value="Lambda_DNA-bd_dom_sf"/>
</dbReference>
<proteinExistence type="predicted"/>
<dbReference type="InterPro" id="IPR050807">
    <property type="entry name" value="TransReg_Diox_bact_type"/>
</dbReference>
<feature type="domain" description="HTH cro/C1-type" evidence="2">
    <location>
        <begin position="12"/>
        <end position="66"/>
    </location>
</feature>
<comment type="caution">
    <text evidence="3">The sequence shown here is derived from an EMBL/GenBank/DDBJ whole genome shotgun (WGS) entry which is preliminary data.</text>
</comment>
<organism evidence="3 4">
    <name type="scientific">Geomonas anaerohicana</name>
    <dbReference type="NCBI Taxonomy" id="2798583"/>
    <lineage>
        <taxon>Bacteria</taxon>
        <taxon>Pseudomonadati</taxon>
        <taxon>Thermodesulfobacteriota</taxon>
        <taxon>Desulfuromonadia</taxon>
        <taxon>Geobacterales</taxon>
        <taxon>Geobacteraceae</taxon>
        <taxon>Geomonas</taxon>
    </lineage>
</organism>
<reference evidence="3 4" key="1">
    <citation type="submission" date="2020-12" db="EMBL/GenBank/DDBJ databases">
        <title>Geomonas sp. Red421, isolated from paddy soil.</title>
        <authorList>
            <person name="Xu Z."/>
            <person name="Zhang Z."/>
            <person name="Masuda Y."/>
            <person name="Itoh H."/>
            <person name="Senoo K."/>
        </authorList>
    </citation>
    <scope>NUCLEOTIDE SEQUENCE [LARGE SCALE GENOMIC DNA]</scope>
    <source>
        <strain evidence="3 4">Red421</strain>
    </source>
</reference>
<accession>A0ABS0YGD4</accession>
<dbReference type="Pfam" id="PF12844">
    <property type="entry name" value="HTH_19"/>
    <property type="match status" value="1"/>
</dbReference>
<dbReference type="SMART" id="SM00530">
    <property type="entry name" value="HTH_XRE"/>
    <property type="match status" value="1"/>
</dbReference>
<dbReference type="PROSITE" id="PS50943">
    <property type="entry name" value="HTH_CROC1"/>
    <property type="match status" value="1"/>
</dbReference>
<keyword evidence="4" id="KW-1185">Reference proteome</keyword>
<dbReference type="PANTHER" id="PTHR46797:SF1">
    <property type="entry name" value="METHYLPHOSPHONATE SYNTHASE"/>
    <property type="match status" value="1"/>
</dbReference>
<protein>
    <submittedName>
        <fullName evidence="3">Helix-turn-helix transcriptional regulator</fullName>
    </submittedName>
</protein>
<dbReference type="SUPFAM" id="SSF47413">
    <property type="entry name" value="lambda repressor-like DNA-binding domains"/>
    <property type="match status" value="1"/>
</dbReference>
<keyword evidence="1" id="KW-0238">DNA-binding</keyword>
<sequence>MNSTKELLGLRIRELRKTRELSQDQLSEKIGIDAKHLSRIELGKSFPYMETLEGIAEALDVEIKDLFEFHHVDIVDKGSIERLLLRANEKKLRLIFKIVKAIVD</sequence>
<dbReference type="InterPro" id="IPR001387">
    <property type="entry name" value="Cro/C1-type_HTH"/>
</dbReference>
<evidence type="ECO:0000256" key="1">
    <source>
        <dbReference type="ARBA" id="ARBA00023125"/>
    </source>
</evidence>
<dbReference type="Gene3D" id="1.10.260.40">
    <property type="entry name" value="lambda repressor-like DNA-binding domains"/>
    <property type="match status" value="1"/>
</dbReference>
<dbReference type="RefSeq" id="WP_199389827.1">
    <property type="nucleotide sequence ID" value="NZ_JAEMHL010000007.1"/>
</dbReference>
<dbReference type="EMBL" id="JAEMHL010000007">
    <property type="protein sequence ID" value="MBJ6751351.1"/>
    <property type="molecule type" value="Genomic_DNA"/>
</dbReference>
<evidence type="ECO:0000313" key="4">
    <source>
        <dbReference type="Proteomes" id="UP000614714"/>
    </source>
</evidence>
<dbReference type="PANTHER" id="PTHR46797">
    <property type="entry name" value="HTH-TYPE TRANSCRIPTIONAL REGULATOR"/>
    <property type="match status" value="1"/>
</dbReference>
<evidence type="ECO:0000313" key="3">
    <source>
        <dbReference type="EMBL" id="MBJ6751351.1"/>
    </source>
</evidence>
<name>A0ABS0YGD4_9BACT</name>
<evidence type="ECO:0000259" key="2">
    <source>
        <dbReference type="PROSITE" id="PS50943"/>
    </source>
</evidence>
<dbReference type="CDD" id="cd00093">
    <property type="entry name" value="HTH_XRE"/>
    <property type="match status" value="1"/>
</dbReference>
<gene>
    <name evidence="3" type="ORF">JFN91_14120</name>
</gene>